<keyword evidence="1" id="KW-0812">Transmembrane</keyword>
<feature type="transmembrane region" description="Helical" evidence="1">
    <location>
        <begin position="134"/>
        <end position="158"/>
    </location>
</feature>
<proteinExistence type="predicted"/>
<protein>
    <submittedName>
        <fullName evidence="2">Unannotated protein</fullName>
    </submittedName>
</protein>
<gene>
    <name evidence="2" type="ORF">UFOPK1506_00780</name>
</gene>
<keyword evidence="1" id="KW-1133">Transmembrane helix</keyword>
<evidence type="ECO:0000256" key="1">
    <source>
        <dbReference type="SAM" id="Phobius"/>
    </source>
</evidence>
<keyword evidence="1" id="KW-0472">Membrane</keyword>
<organism evidence="2">
    <name type="scientific">freshwater metagenome</name>
    <dbReference type="NCBI Taxonomy" id="449393"/>
    <lineage>
        <taxon>unclassified sequences</taxon>
        <taxon>metagenomes</taxon>
        <taxon>ecological metagenomes</taxon>
    </lineage>
</organism>
<name>A0A6J6D1X5_9ZZZZ</name>
<reference evidence="2" key="1">
    <citation type="submission" date="2020-05" db="EMBL/GenBank/DDBJ databases">
        <authorList>
            <person name="Chiriac C."/>
            <person name="Salcher M."/>
            <person name="Ghai R."/>
            <person name="Kavagutti S V."/>
        </authorList>
    </citation>
    <scope>NUCLEOTIDE SEQUENCE</scope>
</reference>
<feature type="transmembrane region" description="Helical" evidence="1">
    <location>
        <begin position="44"/>
        <end position="63"/>
    </location>
</feature>
<dbReference type="EMBL" id="CAEZSV010000140">
    <property type="protein sequence ID" value="CAB4556393.1"/>
    <property type="molecule type" value="Genomic_DNA"/>
</dbReference>
<sequence>MQDAGSRSHPLGISVGDGATTAIGIHVIEDAIDDVRDGFKAAVWMPWCALWLTGCIFNFAHLIEMNEGIKLGEIDAGKCTADREAFPFETLWRSRYLFNGTWPVFLCVQVCINAREDGDVGNCHCWHLGASCSVLGGCCLVVVACLLIVVTRCVRVVLGGWTFLLY</sequence>
<dbReference type="AlphaFoldDB" id="A0A6J6D1X5"/>
<evidence type="ECO:0000313" key="2">
    <source>
        <dbReference type="EMBL" id="CAB4556393.1"/>
    </source>
</evidence>
<accession>A0A6J6D1X5</accession>